<reference evidence="1 2" key="1">
    <citation type="submission" date="2018-06" db="EMBL/GenBank/DDBJ databases">
        <title>Genomic Encyclopedia of Type Strains, Phase IV (KMG-IV): sequencing the most valuable type-strain genomes for metagenomic binning, comparative biology and taxonomic classification.</title>
        <authorList>
            <person name="Goeker M."/>
        </authorList>
    </citation>
    <scope>NUCLEOTIDE SEQUENCE [LARGE SCALE GENOMIC DNA]</scope>
    <source>
        <strain evidence="1 2">DSM 25619</strain>
    </source>
</reference>
<name>A0A366E5Q2_9HYPH</name>
<organism evidence="1 2">
    <name type="scientific">Pseudochrobactrum asaccharolyticum</name>
    <dbReference type="NCBI Taxonomy" id="354351"/>
    <lineage>
        <taxon>Bacteria</taxon>
        <taxon>Pseudomonadati</taxon>
        <taxon>Pseudomonadota</taxon>
        <taxon>Alphaproteobacteria</taxon>
        <taxon>Hyphomicrobiales</taxon>
        <taxon>Brucellaceae</taxon>
        <taxon>Pseudochrobactrum</taxon>
    </lineage>
</organism>
<dbReference type="EMBL" id="QNRH01000002">
    <property type="protein sequence ID" value="RBO97632.1"/>
    <property type="molecule type" value="Genomic_DNA"/>
</dbReference>
<comment type="caution">
    <text evidence="1">The sequence shown here is derived from an EMBL/GenBank/DDBJ whole genome shotgun (WGS) entry which is preliminary data.</text>
</comment>
<protein>
    <submittedName>
        <fullName evidence="1">Uncharacterized protein</fullName>
    </submittedName>
</protein>
<keyword evidence="2" id="KW-1185">Reference proteome</keyword>
<evidence type="ECO:0000313" key="2">
    <source>
        <dbReference type="Proteomes" id="UP000252893"/>
    </source>
</evidence>
<sequence length="53" mass="5905">MSLFPNMRLFGLVLNTYNNHYIGKACWGSASGAWGAPLTPDGTELEEYYGRFS</sequence>
<dbReference type="AlphaFoldDB" id="A0A366E5Q2"/>
<dbReference type="Proteomes" id="UP000252893">
    <property type="component" value="Unassembled WGS sequence"/>
</dbReference>
<evidence type="ECO:0000313" key="1">
    <source>
        <dbReference type="EMBL" id="RBO97632.1"/>
    </source>
</evidence>
<gene>
    <name evidence="1" type="ORF">DFR47_102418</name>
</gene>
<accession>A0A366E5Q2</accession>
<proteinExistence type="predicted"/>